<gene>
    <name evidence="1" type="ORF">K504DRAFT_456172</name>
</gene>
<dbReference type="AlphaFoldDB" id="A0A6G1K6N6"/>
<keyword evidence="2" id="KW-1185">Reference proteome</keyword>
<accession>A0A6G1K6N6</accession>
<sequence>MNLDKKTTEGMRLYSCPMSPWALGLFSKVLSGSARMTWPSAAPARLQDHSAKYIYMASGNSEEKSYPKARDRLNITSSSAHNNRCCLKLSPLNNKTRSDSEARKEISEQLCQVRDQLDSGAVSAFKHKLCYMYSSRVGGAAAALAERWRVQMEKDGLMPLSKELRRVRLTDVVRKHDLSHVFQVRTYWDSQVVKFHVNNGDPLRYFGDLEPYIIGGFKDIFDCRVDLKMTVQSAEVLKGIQV</sequence>
<name>A0A6G1K6N6_9PLEO</name>
<dbReference type="EMBL" id="MU005772">
    <property type="protein sequence ID" value="KAF2708122.1"/>
    <property type="molecule type" value="Genomic_DNA"/>
</dbReference>
<reference evidence="1" key="1">
    <citation type="journal article" date="2020" name="Stud. Mycol.">
        <title>101 Dothideomycetes genomes: a test case for predicting lifestyles and emergence of pathogens.</title>
        <authorList>
            <person name="Haridas S."/>
            <person name="Albert R."/>
            <person name="Binder M."/>
            <person name="Bloem J."/>
            <person name="Labutti K."/>
            <person name="Salamov A."/>
            <person name="Andreopoulos B."/>
            <person name="Baker S."/>
            <person name="Barry K."/>
            <person name="Bills G."/>
            <person name="Bluhm B."/>
            <person name="Cannon C."/>
            <person name="Castanera R."/>
            <person name="Culley D."/>
            <person name="Daum C."/>
            <person name="Ezra D."/>
            <person name="Gonzalez J."/>
            <person name="Henrissat B."/>
            <person name="Kuo A."/>
            <person name="Liang C."/>
            <person name="Lipzen A."/>
            <person name="Lutzoni F."/>
            <person name="Magnuson J."/>
            <person name="Mondo S."/>
            <person name="Nolan M."/>
            <person name="Ohm R."/>
            <person name="Pangilinan J."/>
            <person name="Park H.-J."/>
            <person name="Ramirez L."/>
            <person name="Alfaro M."/>
            <person name="Sun H."/>
            <person name="Tritt A."/>
            <person name="Yoshinaga Y."/>
            <person name="Zwiers L.-H."/>
            <person name="Turgeon B."/>
            <person name="Goodwin S."/>
            <person name="Spatafora J."/>
            <person name="Crous P."/>
            <person name="Grigoriev I."/>
        </authorList>
    </citation>
    <scope>NUCLEOTIDE SEQUENCE</scope>
    <source>
        <strain evidence="1">CBS 279.74</strain>
    </source>
</reference>
<dbReference type="Proteomes" id="UP000799428">
    <property type="component" value="Unassembled WGS sequence"/>
</dbReference>
<organism evidence="1 2">
    <name type="scientific">Pleomassaria siparia CBS 279.74</name>
    <dbReference type="NCBI Taxonomy" id="1314801"/>
    <lineage>
        <taxon>Eukaryota</taxon>
        <taxon>Fungi</taxon>
        <taxon>Dikarya</taxon>
        <taxon>Ascomycota</taxon>
        <taxon>Pezizomycotina</taxon>
        <taxon>Dothideomycetes</taxon>
        <taxon>Pleosporomycetidae</taxon>
        <taxon>Pleosporales</taxon>
        <taxon>Pleomassariaceae</taxon>
        <taxon>Pleomassaria</taxon>
    </lineage>
</organism>
<evidence type="ECO:0000313" key="1">
    <source>
        <dbReference type="EMBL" id="KAF2708122.1"/>
    </source>
</evidence>
<protein>
    <submittedName>
        <fullName evidence="1">Uncharacterized protein</fullName>
    </submittedName>
</protein>
<evidence type="ECO:0000313" key="2">
    <source>
        <dbReference type="Proteomes" id="UP000799428"/>
    </source>
</evidence>
<proteinExistence type="predicted"/>